<dbReference type="GO" id="GO:0005783">
    <property type="term" value="C:endoplasmic reticulum"/>
    <property type="evidence" value="ECO:0007669"/>
    <property type="project" value="UniProtKB-ARBA"/>
</dbReference>
<feature type="domain" description="CR-type" evidence="9">
    <location>
        <begin position="195"/>
        <end position="277"/>
    </location>
</feature>
<dbReference type="Proteomes" id="UP000324897">
    <property type="component" value="Chromosome 5"/>
</dbReference>
<evidence type="ECO:0000313" key="10">
    <source>
        <dbReference type="EMBL" id="TVU47890.1"/>
    </source>
</evidence>
<dbReference type="SMART" id="SM00271">
    <property type="entry name" value="DnaJ"/>
    <property type="match status" value="1"/>
</dbReference>
<dbReference type="InterPro" id="IPR001305">
    <property type="entry name" value="HSP_DnaJ_Cys-rich_dom"/>
</dbReference>
<dbReference type="Pfam" id="PF00684">
    <property type="entry name" value="DnaJ_CXXCXGXG"/>
    <property type="match status" value="1"/>
</dbReference>
<dbReference type="GO" id="GO:0031072">
    <property type="term" value="F:heat shock protein binding"/>
    <property type="evidence" value="ECO:0007669"/>
    <property type="project" value="InterPro"/>
</dbReference>
<dbReference type="Gene3D" id="1.10.287.110">
    <property type="entry name" value="DnaJ domain"/>
    <property type="match status" value="1"/>
</dbReference>
<dbReference type="PROSITE" id="PS00636">
    <property type="entry name" value="DNAJ_1"/>
    <property type="match status" value="1"/>
</dbReference>
<dbReference type="SUPFAM" id="SSF49493">
    <property type="entry name" value="HSP40/DnaJ peptide-binding domain"/>
    <property type="match status" value="2"/>
</dbReference>
<dbReference type="Gene3D" id="2.60.260.20">
    <property type="entry name" value="Urease metallochaperone UreE, N-terminal domain"/>
    <property type="match status" value="2"/>
</dbReference>
<dbReference type="GO" id="GO:0005524">
    <property type="term" value="F:ATP binding"/>
    <property type="evidence" value="ECO:0007669"/>
    <property type="project" value="InterPro"/>
</dbReference>
<dbReference type="PRINTS" id="PR00625">
    <property type="entry name" value="JDOMAIN"/>
</dbReference>
<dbReference type="InterPro" id="IPR001623">
    <property type="entry name" value="DnaJ_domain"/>
</dbReference>
<evidence type="ECO:0000259" key="9">
    <source>
        <dbReference type="PROSITE" id="PS51188"/>
    </source>
</evidence>
<feature type="compositionally biased region" description="Basic residues" evidence="7">
    <location>
        <begin position="34"/>
        <end position="44"/>
    </location>
</feature>
<dbReference type="GO" id="GO:0042026">
    <property type="term" value="P:protein refolding"/>
    <property type="evidence" value="ECO:0007669"/>
    <property type="project" value="TreeGrafter"/>
</dbReference>
<keyword evidence="2" id="KW-0677">Repeat</keyword>
<feature type="region of interest" description="Disordered" evidence="7">
    <location>
        <begin position="1"/>
        <end position="44"/>
    </location>
</feature>
<feature type="non-terminal residue" evidence="10">
    <location>
        <position position="1"/>
    </location>
</feature>
<evidence type="ECO:0000256" key="5">
    <source>
        <dbReference type="ARBA" id="ARBA00023186"/>
    </source>
</evidence>
<dbReference type="SUPFAM" id="SSF57938">
    <property type="entry name" value="DnaJ/Hsp40 cysteine-rich domain"/>
    <property type="match status" value="1"/>
</dbReference>
<dbReference type="EMBL" id="RWGY01000004">
    <property type="protein sequence ID" value="TVU47890.1"/>
    <property type="molecule type" value="Genomic_DNA"/>
</dbReference>
<dbReference type="InterPro" id="IPR008971">
    <property type="entry name" value="HSP40/DnaJ_pept-bd"/>
</dbReference>
<comment type="caution">
    <text evidence="10">The sequence shown here is derived from an EMBL/GenBank/DDBJ whole genome shotgun (WGS) entry which is preliminary data.</text>
</comment>
<dbReference type="GO" id="GO:0008270">
    <property type="term" value="F:zinc ion binding"/>
    <property type="evidence" value="ECO:0007669"/>
    <property type="project" value="UniProtKB-KW"/>
</dbReference>
<evidence type="ECO:0000256" key="1">
    <source>
        <dbReference type="ARBA" id="ARBA00022723"/>
    </source>
</evidence>
<dbReference type="HAMAP" id="MF_01152">
    <property type="entry name" value="DnaJ"/>
    <property type="match status" value="1"/>
</dbReference>
<keyword evidence="5" id="KW-0143">Chaperone</keyword>
<reference evidence="10 11" key="1">
    <citation type="journal article" date="2019" name="Sci. Rep.">
        <title>A high-quality genome of Eragrostis curvula grass provides insights into Poaceae evolution and supports new strategies to enhance forage quality.</title>
        <authorList>
            <person name="Carballo J."/>
            <person name="Santos B.A.C.M."/>
            <person name="Zappacosta D."/>
            <person name="Garbus I."/>
            <person name="Selva J.P."/>
            <person name="Gallo C.A."/>
            <person name="Diaz A."/>
            <person name="Albertini E."/>
            <person name="Caccamo M."/>
            <person name="Echenique V."/>
        </authorList>
    </citation>
    <scope>NUCLEOTIDE SEQUENCE [LARGE SCALE GENOMIC DNA]</scope>
    <source>
        <strain evidence="11">cv. Victoria</strain>
        <tissue evidence="10">Leaf</tissue>
    </source>
</reference>
<dbReference type="GO" id="GO:0009408">
    <property type="term" value="P:response to heat"/>
    <property type="evidence" value="ECO:0007669"/>
    <property type="project" value="InterPro"/>
</dbReference>
<keyword evidence="11" id="KW-1185">Reference proteome</keyword>
<dbReference type="AlphaFoldDB" id="A0A5J9WKM4"/>
<dbReference type="CDD" id="cd10747">
    <property type="entry name" value="DnaJ_C"/>
    <property type="match status" value="1"/>
</dbReference>
<dbReference type="InterPro" id="IPR018253">
    <property type="entry name" value="DnaJ_domain_CS"/>
</dbReference>
<keyword evidence="4 6" id="KW-0862">Zinc</keyword>
<dbReference type="InterPro" id="IPR002939">
    <property type="entry name" value="DnaJ_C"/>
</dbReference>
<name>A0A5J9WKM4_9POAL</name>
<dbReference type="InterPro" id="IPR036410">
    <property type="entry name" value="HSP_DnaJ_Cys-rich_dom_sf"/>
</dbReference>
<protein>
    <recommendedName>
        <fullName evidence="12">J domain-containing protein</fullName>
    </recommendedName>
</protein>
<dbReference type="GO" id="GO:0009535">
    <property type="term" value="C:chloroplast thylakoid membrane"/>
    <property type="evidence" value="ECO:0007669"/>
    <property type="project" value="TreeGrafter"/>
</dbReference>
<dbReference type="OrthoDB" id="10256793at2759"/>
<dbReference type="InterPro" id="IPR012724">
    <property type="entry name" value="DnaJ"/>
</dbReference>
<keyword evidence="1 6" id="KW-0479">Metal-binding</keyword>
<dbReference type="Gene3D" id="2.10.230.10">
    <property type="entry name" value="Heat shock protein DnaJ, cysteine-rich domain"/>
    <property type="match status" value="1"/>
</dbReference>
<dbReference type="InterPro" id="IPR036869">
    <property type="entry name" value="J_dom_sf"/>
</dbReference>
<evidence type="ECO:0000256" key="2">
    <source>
        <dbReference type="ARBA" id="ARBA00022737"/>
    </source>
</evidence>
<dbReference type="PROSITE" id="PS51188">
    <property type="entry name" value="ZF_CR"/>
    <property type="match status" value="1"/>
</dbReference>
<evidence type="ECO:0000256" key="4">
    <source>
        <dbReference type="ARBA" id="ARBA00022833"/>
    </source>
</evidence>
<gene>
    <name evidence="10" type="ORF">EJB05_07506</name>
</gene>
<evidence type="ECO:0000259" key="8">
    <source>
        <dbReference type="PROSITE" id="PS50076"/>
    </source>
</evidence>
<dbReference type="PROSITE" id="PS50076">
    <property type="entry name" value="DNAJ_2"/>
    <property type="match status" value="1"/>
</dbReference>
<dbReference type="CDD" id="cd06257">
    <property type="entry name" value="DnaJ"/>
    <property type="match status" value="1"/>
</dbReference>
<dbReference type="FunFam" id="2.10.230.10:FF:000002">
    <property type="entry name" value="Molecular chaperone DnaJ"/>
    <property type="match status" value="1"/>
</dbReference>
<sequence length="529" mass="58428">MSATALLPRATPNPTPRPSCSLRHSPPQSVPCNRRLHPRRARTRTRVPAAFGKGSAAGAATGRREKDHYATLQEVKAAYRTLARKYHPDMNKSPGSEEKFKEINAAYEILSDEEKRSLYDRFGEAGLSGGYGSGDIGTHEIDPYELFNAFFGGSDKFFGDNMSGRGFHYSTKNTNNRVLDIRYDLLLSFEESILGGKRQINIFRHETCDTCHGTGAKSSNSIAECYQCRGQGRIMKTQKTPFGTVSQISSCLNCDGSGKIITDHCSSCYGSGRVQVEHSIKVDIPGGIDDGSTIRVTGGGSVDKQRGVSGDLYIFVRVNEKQGIHREGLNLYSSFTIDYTEAILGTTVKVETIEGFKDLRIPPGTQPGEILKFSQLGAPDIKKPNVRGDHNFVINVKIPKSISDLERSLLKELAALKETKSISVPEITNAENLRKQNHHSSSRRKSSFWGSIRNFFRSDEGGQKFASISTQPVIPHWTSHRGKHPAPPLLKILLMLTAFFFVFTRASKLRLSRKRNDGAIQANIAAEAE</sequence>
<evidence type="ECO:0000256" key="6">
    <source>
        <dbReference type="PROSITE-ProRule" id="PRU00546"/>
    </source>
</evidence>
<keyword evidence="3 6" id="KW-0863">Zinc-finger</keyword>
<evidence type="ECO:0008006" key="12">
    <source>
        <dbReference type="Google" id="ProtNLM"/>
    </source>
</evidence>
<feature type="domain" description="J" evidence="8">
    <location>
        <begin position="56"/>
        <end position="123"/>
    </location>
</feature>
<evidence type="ECO:0000313" key="11">
    <source>
        <dbReference type="Proteomes" id="UP000324897"/>
    </source>
</evidence>
<dbReference type="Pfam" id="PF00226">
    <property type="entry name" value="DnaJ"/>
    <property type="match status" value="1"/>
</dbReference>
<dbReference type="CDD" id="cd10719">
    <property type="entry name" value="DnaJ_zf"/>
    <property type="match status" value="1"/>
</dbReference>
<dbReference type="PANTHER" id="PTHR43096">
    <property type="entry name" value="DNAJ HOMOLOG 1, MITOCHONDRIAL-RELATED"/>
    <property type="match status" value="1"/>
</dbReference>
<dbReference type="GO" id="GO:0051082">
    <property type="term" value="F:unfolded protein binding"/>
    <property type="evidence" value="ECO:0007669"/>
    <property type="project" value="InterPro"/>
</dbReference>
<dbReference type="PANTHER" id="PTHR43096:SF26">
    <property type="entry name" value="CR-TYPE DOMAIN-CONTAINING PROTEIN"/>
    <property type="match status" value="1"/>
</dbReference>
<organism evidence="10 11">
    <name type="scientific">Eragrostis curvula</name>
    <name type="common">weeping love grass</name>
    <dbReference type="NCBI Taxonomy" id="38414"/>
    <lineage>
        <taxon>Eukaryota</taxon>
        <taxon>Viridiplantae</taxon>
        <taxon>Streptophyta</taxon>
        <taxon>Embryophyta</taxon>
        <taxon>Tracheophyta</taxon>
        <taxon>Spermatophyta</taxon>
        <taxon>Magnoliopsida</taxon>
        <taxon>Liliopsida</taxon>
        <taxon>Poales</taxon>
        <taxon>Poaceae</taxon>
        <taxon>PACMAD clade</taxon>
        <taxon>Chloridoideae</taxon>
        <taxon>Eragrostideae</taxon>
        <taxon>Eragrostidinae</taxon>
        <taxon>Eragrostis</taxon>
    </lineage>
</organism>
<evidence type="ECO:0000256" key="3">
    <source>
        <dbReference type="ARBA" id="ARBA00022771"/>
    </source>
</evidence>
<dbReference type="Gramene" id="TVU47890">
    <property type="protein sequence ID" value="TVU47890"/>
    <property type="gene ID" value="EJB05_07506"/>
</dbReference>
<dbReference type="SUPFAM" id="SSF46565">
    <property type="entry name" value="Chaperone J-domain"/>
    <property type="match status" value="1"/>
</dbReference>
<dbReference type="Pfam" id="PF01556">
    <property type="entry name" value="DnaJ_C"/>
    <property type="match status" value="1"/>
</dbReference>
<evidence type="ECO:0000256" key="7">
    <source>
        <dbReference type="SAM" id="MobiDB-lite"/>
    </source>
</evidence>
<accession>A0A5J9WKM4</accession>
<feature type="zinc finger region" description="CR-type" evidence="6">
    <location>
        <begin position="195"/>
        <end position="277"/>
    </location>
</feature>
<proteinExistence type="inferred from homology"/>